<name>A0A3N4Z991_9MICO</name>
<evidence type="ECO:0000313" key="2">
    <source>
        <dbReference type="EMBL" id="RPF28604.1"/>
    </source>
</evidence>
<feature type="region of interest" description="Disordered" evidence="1">
    <location>
        <begin position="422"/>
        <end position="441"/>
    </location>
</feature>
<dbReference type="AlphaFoldDB" id="A0A3N4Z991"/>
<dbReference type="EMBL" id="RKRA01000001">
    <property type="protein sequence ID" value="RPF28604.1"/>
    <property type="molecule type" value="Genomic_DNA"/>
</dbReference>
<dbReference type="OrthoDB" id="5145577at2"/>
<sequence>MTYRQHSAALAHYLLALVASGGSENLDEDGLKVALLGRNQTLRLIQRALTTATGASPVLGGIRTAATSQASATASRRTVDEAYTNPVIVLQHVLARYPRPAVNISFMDVRAEHLTSPAAEHWHAVARTAIIAGHELDNERSAYRHPHRKWGLVADAAALTPVLQALDLELLGAARRIYPEPDGRRPSRPGAVELLTVTQHSSASFMAAEVNAIAHTGPLTSPSALETPPASTRPVAVTSPAALLEAQRRLAAQLTTAEDVRPQVVATVAAGQGLLLAAAADRLDRAGQHGHTSDLARDLAGHLARAVSPSVGDVTALVPGTRAPLIQTQLMLDFLATPQQITELDRGDLLALRATVHQSPAVLAQLSRAADRQLSSGRWLISYSEHTPYTWDRARANDDEPRLASALRRITQVFPAHEYTLPVREGTPTPRNIIPPITRSPRARPAVPRLAVAKNHADSGGISR</sequence>
<accession>A0A3N4Z991</accession>
<protein>
    <submittedName>
        <fullName evidence="2">Uncharacterized protein</fullName>
    </submittedName>
</protein>
<comment type="caution">
    <text evidence="2">The sequence shown here is derived from an EMBL/GenBank/DDBJ whole genome shotgun (WGS) entry which is preliminary data.</text>
</comment>
<feature type="compositionally biased region" description="Low complexity" evidence="1">
    <location>
        <begin position="427"/>
        <end position="441"/>
    </location>
</feature>
<keyword evidence="3" id="KW-1185">Reference proteome</keyword>
<evidence type="ECO:0000313" key="3">
    <source>
        <dbReference type="Proteomes" id="UP000280726"/>
    </source>
</evidence>
<dbReference type="RefSeq" id="WP_123918946.1">
    <property type="nucleotide sequence ID" value="NZ_RKRA01000001.1"/>
</dbReference>
<proteinExistence type="predicted"/>
<evidence type="ECO:0000256" key="1">
    <source>
        <dbReference type="SAM" id="MobiDB-lite"/>
    </source>
</evidence>
<dbReference type="Proteomes" id="UP000280726">
    <property type="component" value="Unassembled WGS sequence"/>
</dbReference>
<reference evidence="2 3" key="1">
    <citation type="submission" date="2018-11" db="EMBL/GenBank/DDBJ databases">
        <title>Sequencing the genomes of 1000 actinobacteria strains.</title>
        <authorList>
            <person name="Klenk H.-P."/>
        </authorList>
    </citation>
    <scope>NUCLEOTIDE SEQUENCE [LARGE SCALE GENOMIC DNA]</scope>
    <source>
        <strain evidence="2 3">DSM 14418</strain>
    </source>
</reference>
<gene>
    <name evidence="2" type="ORF">EDD32_3137</name>
</gene>
<organism evidence="2 3">
    <name type="scientific">Georgenia muralis</name>
    <dbReference type="NCBI Taxonomy" id="154117"/>
    <lineage>
        <taxon>Bacteria</taxon>
        <taxon>Bacillati</taxon>
        <taxon>Actinomycetota</taxon>
        <taxon>Actinomycetes</taxon>
        <taxon>Micrococcales</taxon>
        <taxon>Bogoriellaceae</taxon>
        <taxon>Georgenia</taxon>
    </lineage>
</organism>